<gene>
    <name evidence="1" type="ORF">COOX1_1407</name>
</gene>
<dbReference type="AlphaFoldDB" id="A0A6F9E5E0"/>
<evidence type="ECO:0000313" key="2">
    <source>
        <dbReference type="Proteomes" id="UP000502196"/>
    </source>
</evidence>
<accession>A0A6F9E5E0</accession>
<dbReference type="Proteomes" id="UP000502196">
    <property type="component" value="Chromosome"/>
</dbReference>
<evidence type="ECO:0000313" key="1">
    <source>
        <dbReference type="EMBL" id="CAB3392431.1"/>
    </source>
</evidence>
<sequence>MNYFPLPLDAAIAIHYTEIRTCPYRIKEMQRLLQPLIESRRRDWPDEARQPTPRLTIAGCQVLNPAKPMALREMRGPVQGPFRDAKGFFVLGD</sequence>
<organism evidence="1 2">
    <name type="scientific">Kyrpidia spormannii</name>
    <dbReference type="NCBI Taxonomy" id="2055160"/>
    <lineage>
        <taxon>Bacteria</taxon>
        <taxon>Bacillati</taxon>
        <taxon>Bacillota</taxon>
        <taxon>Bacilli</taxon>
        <taxon>Bacillales</taxon>
        <taxon>Alicyclobacillaceae</taxon>
        <taxon>Kyrpidia</taxon>
    </lineage>
</organism>
<protein>
    <submittedName>
        <fullName evidence="1">Uncharacterized protein</fullName>
    </submittedName>
</protein>
<dbReference type="EMBL" id="LR792683">
    <property type="protein sequence ID" value="CAB3392431.1"/>
    <property type="molecule type" value="Genomic_DNA"/>
</dbReference>
<name>A0A6F9E5E0_9BACL</name>
<proteinExistence type="predicted"/>
<reference evidence="1 2" key="1">
    <citation type="submission" date="2020-04" db="EMBL/GenBank/DDBJ databases">
        <authorList>
            <person name="Hogendoorn C."/>
        </authorList>
    </citation>
    <scope>NUCLEOTIDE SEQUENCE [LARGE SCALE GENOMIC DNA]</scope>
    <source>
        <strain evidence="1">COOX1</strain>
    </source>
</reference>